<dbReference type="InParanoid" id="A0CIJ1"/>
<gene>
    <name evidence="1" type="ORF">GSPATT00007743001</name>
</gene>
<dbReference type="HOGENOM" id="CLU_2676382_0_0_1"/>
<accession>A0CIJ1</accession>
<dbReference type="AlphaFoldDB" id="A0CIJ1"/>
<protein>
    <submittedName>
        <fullName evidence="1">Uncharacterized protein</fullName>
    </submittedName>
</protein>
<organism evidence="1 2">
    <name type="scientific">Paramecium tetraurelia</name>
    <dbReference type="NCBI Taxonomy" id="5888"/>
    <lineage>
        <taxon>Eukaryota</taxon>
        <taxon>Sar</taxon>
        <taxon>Alveolata</taxon>
        <taxon>Ciliophora</taxon>
        <taxon>Intramacronucleata</taxon>
        <taxon>Oligohymenophorea</taxon>
        <taxon>Peniculida</taxon>
        <taxon>Parameciidae</taxon>
        <taxon>Paramecium</taxon>
    </lineage>
</organism>
<evidence type="ECO:0000313" key="1">
    <source>
        <dbReference type="EMBL" id="CAK70608.1"/>
    </source>
</evidence>
<sequence length="75" mass="8682">MSAVPNYQQSSKVIVLGQYQSGRGFKEEGRLRMDAKESIFERIQINSSEAFSRVQFISINKNNIQMDNLFQMEDC</sequence>
<dbReference type="EMBL" id="CT868085">
    <property type="protein sequence ID" value="CAK70608.1"/>
    <property type="molecule type" value="Genomic_DNA"/>
</dbReference>
<keyword evidence="2" id="KW-1185">Reference proteome</keyword>
<dbReference type="GeneID" id="5023790"/>
<reference evidence="1 2" key="1">
    <citation type="journal article" date="2006" name="Nature">
        <title>Global trends of whole-genome duplications revealed by the ciliate Paramecium tetraurelia.</title>
        <authorList>
            <consortium name="Genoscope"/>
            <person name="Aury J.-M."/>
            <person name="Jaillon O."/>
            <person name="Duret L."/>
            <person name="Noel B."/>
            <person name="Jubin C."/>
            <person name="Porcel B.M."/>
            <person name="Segurens B."/>
            <person name="Daubin V."/>
            <person name="Anthouard V."/>
            <person name="Aiach N."/>
            <person name="Arnaiz O."/>
            <person name="Billaut A."/>
            <person name="Beisson J."/>
            <person name="Blanc I."/>
            <person name="Bouhouche K."/>
            <person name="Camara F."/>
            <person name="Duharcourt S."/>
            <person name="Guigo R."/>
            <person name="Gogendeau D."/>
            <person name="Katinka M."/>
            <person name="Keller A.-M."/>
            <person name="Kissmehl R."/>
            <person name="Klotz C."/>
            <person name="Koll F."/>
            <person name="Le Moue A."/>
            <person name="Lepere C."/>
            <person name="Malinsky S."/>
            <person name="Nowacki M."/>
            <person name="Nowak J.K."/>
            <person name="Plattner H."/>
            <person name="Poulain J."/>
            <person name="Ruiz F."/>
            <person name="Serrano V."/>
            <person name="Zagulski M."/>
            <person name="Dessen P."/>
            <person name="Betermier M."/>
            <person name="Weissenbach J."/>
            <person name="Scarpelli C."/>
            <person name="Schachter V."/>
            <person name="Sperling L."/>
            <person name="Meyer E."/>
            <person name="Cohen J."/>
            <person name="Wincker P."/>
        </authorList>
    </citation>
    <scope>NUCLEOTIDE SEQUENCE [LARGE SCALE GENOMIC DNA]</scope>
    <source>
        <strain evidence="1 2">Stock d4-2</strain>
    </source>
</reference>
<dbReference type="Proteomes" id="UP000000600">
    <property type="component" value="Unassembled WGS sequence"/>
</dbReference>
<dbReference type="RefSeq" id="XP_001438005.1">
    <property type="nucleotide sequence ID" value="XM_001437968.1"/>
</dbReference>
<proteinExistence type="predicted"/>
<dbReference type="KEGG" id="ptm:GSPATT00007743001"/>
<name>A0CIJ1_PARTE</name>
<evidence type="ECO:0000313" key="2">
    <source>
        <dbReference type="Proteomes" id="UP000000600"/>
    </source>
</evidence>